<accession>A0A0M4U777</accession>
<feature type="compositionally biased region" description="Polar residues" evidence="1">
    <location>
        <begin position="58"/>
        <end position="70"/>
    </location>
</feature>
<sequence length="232" mass="25940">MTNNNINNDNTNIEQGISPDLLSTDIANANVARVTNSRIDNPRIANHSSENKLPAPDSLSNNSSAATAVNKTGHGGHLELLEERPVINKERLDVGKVTVTKHARTKTINVPIELIEEYITVRTEYYDDESQYLLVGNYDEKDILRHVEPSLDSNAVVTINGKQVEIGDEPIEIIISRQVATITKDTYAIQEVAVNKTTHIHTDSIQVELKHEELNVQEEGFLEHEGTRHHKK</sequence>
<name>A0A0M4U777_9GAMM</name>
<organism evidence="3 4">
    <name type="scientific">Psychrobacter urativorans</name>
    <dbReference type="NCBI Taxonomy" id="45610"/>
    <lineage>
        <taxon>Bacteria</taxon>
        <taxon>Pseudomonadati</taxon>
        <taxon>Pseudomonadota</taxon>
        <taxon>Gammaproteobacteria</taxon>
        <taxon>Moraxellales</taxon>
        <taxon>Moraxellaceae</taxon>
        <taxon>Psychrobacter</taxon>
    </lineage>
</organism>
<evidence type="ECO:0000313" key="3">
    <source>
        <dbReference type="EMBL" id="ALF59964.1"/>
    </source>
</evidence>
<keyword evidence="4" id="KW-1185">Reference proteome</keyword>
<dbReference type="PANTHER" id="PTHR38463">
    <property type="entry name" value="STRESS RESPONSE PROTEIN YSNF"/>
    <property type="match status" value="1"/>
</dbReference>
<feature type="domain" description="DUF2382" evidence="2">
    <location>
        <begin position="78"/>
        <end position="130"/>
    </location>
</feature>
<protein>
    <recommendedName>
        <fullName evidence="2">DUF2382 domain-containing protein</fullName>
    </recommendedName>
</protein>
<dbReference type="AlphaFoldDB" id="A0A0M4U777"/>
<proteinExistence type="predicted"/>
<feature type="domain" description="DUF2382" evidence="2">
    <location>
        <begin position="162"/>
        <end position="216"/>
    </location>
</feature>
<dbReference type="InterPro" id="IPR052967">
    <property type="entry name" value="Stress_Response_Assoc"/>
</dbReference>
<evidence type="ECO:0000313" key="4">
    <source>
        <dbReference type="Proteomes" id="UP000059847"/>
    </source>
</evidence>
<feature type="region of interest" description="Disordered" evidence="1">
    <location>
        <begin position="40"/>
        <end position="77"/>
    </location>
</feature>
<dbReference type="RefSeq" id="WP_062534850.1">
    <property type="nucleotide sequence ID" value="NZ_CP012678.1"/>
</dbReference>
<dbReference type="EMBL" id="CP012678">
    <property type="protein sequence ID" value="ALF59964.1"/>
    <property type="molecule type" value="Genomic_DNA"/>
</dbReference>
<evidence type="ECO:0000256" key="1">
    <source>
        <dbReference type="SAM" id="MobiDB-lite"/>
    </source>
</evidence>
<evidence type="ECO:0000259" key="2">
    <source>
        <dbReference type="Pfam" id="PF09557"/>
    </source>
</evidence>
<dbReference type="PANTHER" id="PTHR38463:SF1">
    <property type="entry name" value="STRESS RESPONSE PROTEIN YSNF"/>
    <property type="match status" value="1"/>
</dbReference>
<dbReference type="Pfam" id="PF09557">
    <property type="entry name" value="DUF2382"/>
    <property type="match status" value="2"/>
</dbReference>
<dbReference type="Proteomes" id="UP000059847">
    <property type="component" value="Chromosome"/>
</dbReference>
<dbReference type="InterPro" id="IPR019060">
    <property type="entry name" value="DUF2382"/>
</dbReference>
<reference evidence="3 4" key="1">
    <citation type="submission" date="2015-09" db="EMBL/GenBank/DDBJ databases">
        <title>Complete genome of Psychrobacter urativorans R10.10B.</title>
        <authorList>
            <person name="See-Too W.S."/>
            <person name="Chan K.G."/>
        </authorList>
    </citation>
    <scope>NUCLEOTIDE SEQUENCE [LARGE SCALE GENOMIC DNA]</scope>
    <source>
        <strain evidence="3 4">R10.10B</strain>
    </source>
</reference>
<dbReference type="OrthoDB" id="6658157at2"/>
<dbReference type="KEGG" id="pur:AOC03_07850"/>
<gene>
    <name evidence="3" type="ORF">AOC03_07850</name>
</gene>